<dbReference type="InterPro" id="IPR002525">
    <property type="entry name" value="Transp_IS110-like_N"/>
</dbReference>
<sequence length="325" mass="37304">MKKIFIGIDISSKTLDICLKTDGKVEYFNIQNQLKPIRLFFKKHTTVGTVVAMENTGRYNWNLFEVLAELELFVYVLSPLHLKKSLGLSRGKNDKIDSLRICSYIEKNQQGTKQWSQLSLSIRRLKVLLTERATRVAMKSSFVRQQHDYKMMKSIALDKELLKLNKKLIESIDVQIKKIESDIEMNIMLDSELKCKAELIRSVPGVGKVVSWMMIAKTEGFTSISDPRKMACYCGVVPFDHQSGTSIRYRPRVSVFADKGMKSLLHLAAMSSIRLNNDLGTYYKRKVQEGKNKMSVLNAVRNKIIHRIFAVIKNQTIYKNDLVLS</sequence>
<evidence type="ECO:0000259" key="1">
    <source>
        <dbReference type="Pfam" id="PF01548"/>
    </source>
</evidence>
<evidence type="ECO:0000313" key="3">
    <source>
        <dbReference type="EMBL" id="MEJ2903215.1"/>
    </source>
</evidence>
<dbReference type="Proteomes" id="UP001378956">
    <property type="component" value="Unassembled WGS sequence"/>
</dbReference>
<evidence type="ECO:0000313" key="4">
    <source>
        <dbReference type="Proteomes" id="UP001378956"/>
    </source>
</evidence>
<name>A0ABU8NLT7_9SPHI</name>
<comment type="caution">
    <text evidence="3">The sequence shown here is derived from an EMBL/GenBank/DDBJ whole genome shotgun (WGS) entry which is preliminary data.</text>
</comment>
<dbReference type="InterPro" id="IPR003346">
    <property type="entry name" value="Transposase_20"/>
</dbReference>
<dbReference type="PANTHER" id="PTHR33055">
    <property type="entry name" value="TRANSPOSASE FOR INSERTION SEQUENCE ELEMENT IS1111A"/>
    <property type="match status" value="1"/>
</dbReference>
<feature type="domain" description="Transposase IS116/IS110/IS902 C-terminal" evidence="2">
    <location>
        <begin position="197"/>
        <end position="284"/>
    </location>
</feature>
<dbReference type="PANTHER" id="PTHR33055:SF3">
    <property type="entry name" value="PUTATIVE TRANSPOSASE FOR IS117-RELATED"/>
    <property type="match status" value="1"/>
</dbReference>
<keyword evidence="4" id="KW-1185">Reference proteome</keyword>
<proteinExistence type="predicted"/>
<feature type="domain" description="Transposase IS110-like N-terminal" evidence="1">
    <location>
        <begin position="6"/>
        <end position="145"/>
    </location>
</feature>
<dbReference type="InterPro" id="IPR047650">
    <property type="entry name" value="Transpos_IS110"/>
</dbReference>
<accession>A0ABU8NLT7</accession>
<dbReference type="RefSeq" id="WP_337716559.1">
    <property type="nucleotide sequence ID" value="NZ_JBBEUB010000003.1"/>
</dbReference>
<gene>
    <name evidence="3" type="ORF">WAE58_12305</name>
</gene>
<dbReference type="NCBIfam" id="NF033542">
    <property type="entry name" value="transpos_IS110"/>
    <property type="match status" value="1"/>
</dbReference>
<evidence type="ECO:0000259" key="2">
    <source>
        <dbReference type="Pfam" id="PF02371"/>
    </source>
</evidence>
<dbReference type="EMBL" id="JBBEUB010000003">
    <property type="protein sequence ID" value="MEJ2903215.1"/>
    <property type="molecule type" value="Genomic_DNA"/>
</dbReference>
<protein>
    <submittedName>
        <fullName evidence="3">IS110 family transposase</fullName>
    </submittedName>
</protein>
<organism evidence="3 4">
    <name type="scientific">Pedobacter panaciterrae</name>
    <dbReference type="NCBI Taxonomy" id="363849"/>
    <lineage>
        <taxon>Bacteria</taxon>
        <taxon>Pseudomonadati</taxon>
        <taxon>Bacteroidota</taxon>
        <taxon>Sphingobacteriia</taxon>
        <taxon>Sphingobacteriales</taxon>
        <taxon>Sphingobacteriaceae</taxon>
        <taxon>Pedobacter</taxon>
    </lineage>
</organism>
<dbReference type="Pfam" id="PF01548">
    <property type="entry name" value="DEDD_Tnp_IS110"/>
    <property type="match status" value="1"/>
</dbReference>
<reference evidence="3 4" key="1">
    <citation type="submission" date="2024-03" db="EMBL/GenBank/DDBJ databases">
        <title>Sequence of Lycoming College Course Isolates.</title>
        <authorList>
            <person name="Plotts O."/>
            <person name="Newman J."/>
        </authorList>
    </citation>
    <scope>NUCLEOTIDE SEQUENCE [LARGE SCALE GENOMIC DNA]</scope>
    <source>
        <strain evidence="3 4">CJB-3</strain>
    </source>
</reference>
<dbReference type="Pfam" id="PF02371">
    <property type="entry name" value="Transposase_20"/>
    <property type="match status" value="1"/>
</dbReference>